<proteinExistence type="predicted"/>
<evidence type="ECO:0000256" key="2">
    <source>
        <dbReference type="SAM" id="Phobius"/>
    </source>
</evidence>
<evidence type="ECO:0000256" key="1">
    <source>
        <dbReference type="SAM" id="MobiDB-lite"/>
    </source>
</evidence>
<keyword evidence="2" id="KW-1133">Transmembrane helix</keyword>
<organism evidence="4 5">
    <name type="scientific">Tropilaelaps mercedesae</name>
    <dbReference type="NCBI Taxonomy" id="418985"/>
    <lineage>
        <taxon>Eukaryota</taxon>
        <taxon>Metazoa</taxon>
        <taxon>Ecdysozoa</taxon>
        <taxon>Arthropoda</taxon>
        <taxon>Chelicerata</taxon>
        <taxon>Arachnida</taxon>
        <taxon>Acari</taxon>
        <taxon>Parasitiformes</taxon>
        <taxon>Mesostigmata</taxon>
        <taxon>Gamasina</taxon>
        <taxon>Dermanyssoidea</taxon>
        <taxon>Laelapidae</taxon>
        <taxon>Tropilaelaps</taxon>
    </lineage>
</organism>
<feature type="compositionally biased region" description="Low complexity" evidence="1">
    <location>
        <begin position="10"/>
        <end position="26"/>
    </location>
</feature>
<dbReference type="AlphaFoldDB" id="A0A1V9XX08"/>
<feature type="transmembrane region" description="Helical" evidence="2">
    <location>
        <begin position="478"/>
        <end position="499"/>
    </location>
</feature>
<evidence type="ECO:0000259" key="3">
    <source>
        <dbReference type="Pfam" id="PF07985"/>
    </source>
</evidence>
<dbReference type="EMBL" id="MNPL01002742">
    <property type="protein sequence ID" value="OQR78009.1"/>
    <property type="molecule type" value="Genomic_DNA"/>
</dbReference>
<reference evidence="4 5" key="1">
    <citation type="journal article" date="2017" name="Gigascience">
        <title>Draft genome of the honey bee ectoparasitic mite, Tropilaelaps mercedesae, is shaped by the parasitic life history.</title>
        <authorList>
            <person name="Dong X."/>
            <person name="Armstrong S.D."/>
            <person name="Xia D."/>
            <person name="Makepeace B.L."/>
            <person name="Darby A.C."/>
            <person name="Kadowaki T."/>
        </authorList>
    </citation>
    <scope>NUCLEOTIDE SEQUENCE [LARGE SCALE GENOMIC DNA]</scope>
    <source>
        <strain evidence="4">Wuxi-XJTLU</strain>
    </source>
</reference>
<accession>A0A1V9XX08</accession>
<feature type="region of interest" description="Disordered" evidence="1">
    <location>
        <begin position="92"/>
        <end position="186"/>
    </location>
</feature>
<feature type="domain" description="SRR1-like" evidence="3">
    <location>
        <begin position="220"/>
        <end position="355"/>
    </location>
</feature>
<comment type="caution">
    <text evidence="4">The sequence shown here is derived from an EMBL/GenBank/DDBJ whole genome shotgun (WGS) entry which is preliminary data.</text>
</comment>
<feature type="compositionally biased region" description="Basic and acidic residues" evidence="1">
    <location>
        <begin position="149"/>
        <end position="184"/>
    </location>
</feature>
<feature type="compositionally biased region" description="Basic and acidic residues" evidence="1">
    <location>
        <begin position="109"/>
        <end position="122"/>
    </location>
</feature>
<gene>
    <name evidence="4" type="ORF">BIW11_06695</name>
</gene>
<dbReference type="Proteomes" id="UP000192247">
    <property type="component" value="Unassembled WGS sequence"/>
</dbReference>
<dbReference type="InterPro" id="IPR012942">
    <property type="entry name" value="SRR1-like"/>
</dbReference>
<dbReference type="OrthoDB" id="551431at2759"/>
<feature type="compositionally biased region" description="Polar residues" evidence="1">
    <location>
        <begin position="123"/>
        <end position="147"/>
    </location>
</feature>
<keyword evidence="2" id="KW-0472">Membrane</keyword>
<evidence type="ECO:0000313" key="4">
    <source>
        <dbReference type="EMBL" id="OQR78009.1"/>
    </source>
</evidence>
<sequence length="502" mass="54370">MSSSRRSVGTTRHVSNVSVRSRSTLSPGGSPKIARKGSTPVVHTGTSSNRALTGISRVASGAPVKQPRKSNDPSGGQIVRAEKDCSADLLKATNGRSTDKRASLNAVKAKVDAGNRRPERLKTNGTANARNTPRRLSSGTDTTYRKTSTSKERSAEKDGHTFVKRATRDINRNSAREKPIRSDSSDLETASKLVSAKVYELRTQLVNNSLIMGPIKDFVGQGGIESFVVLPLGRFSQNSKSLWRTAMMELLLEIAVPKRRIFLDPSLIDLEKESLRSHAFLHRGDPELPDDIEMLKDSVRAPGPTLVFAPSPDLTAVEAILRAYEERNRLSQLLIIGYSLHKLTELTKQVKSSESASTETLSSTNPIKIDAAANDSILTRLIDCVEEEAFPFDLFPQSAFAPVFAELRGHRLSDYPFSSRVAKNASCYGQEIRAASCDTLLTERSGSDKDVIATSEASTVLKAASSAPNLAHSSASRMPTALLTVGAICCGAGLAWMFISKR</sequence>
<evidence type="ECO:0000313" key="5">
    <source>
        <dbReference type="Proteomes" id="UP000192247"/>
    </source>
</evidence>
<dbReference type="InParanoid" id="A0A1V9XX08"/>
<protein>
    <recommendedName>
        <fullName evidence="3">SRR1-like domain-containing protein</fullName>
    </recommendedName>
</protein>
<feature type="region of interest" description="Disordered" evidence="1">
    <location>
        <begin position="1"/>
        <end position="78"/>
    </location>
</feature>
<keyword evidence="2" id="KW-0812">Transmembrane</keyword>
<dbReference type="Pfam" id="PF07985">
    <property type="entry name" value="SRR1"/>
    <property type="match status" value="1"/>
</dbReference>
<keyword evidence="5" id="KW-1185">Reference proteome</keyword>
<name>A0A1V9XX08_9ACAR</name>